<dbReference type="KEGG" id="mei:Msip34_0898"/>
<feature type="repeat" description="ANK" evidence="3">
    <location>
        <begin position="58"/>
        <end position="90"/>
    </location>
</feature>
<dbReference type="AlphaFoldDB" id="C6XC71"/>
<dbReference type="Proteomes" id="UP000002743">
    <property type="component" value="Chromosome"/>
</dbReference>
<reference evidence="5 6" key="2">
    <citation type="journal article" date="2011" name="J. Bacteriol.">
        <title>Genomes of three methylotrophs from a single niche uncover genetic and metabolic divergence of Methylophilaceae.</title>
        <authorList>
            <person name="Lapidus A."/>
            <person name="Clum A."/>
            <person name="Labutti K."/>
            <person name="Kaluzhnaya M.G."/>
            <person name="Lim S."/>
            <person name="Beck D.A."/>
            <person name="Glavina Del Rio T."/>
            <person name="Nolan M."/>
            <person name="Mavromatis K."/>
            <person name="Huntemann M."/>
            <person name="Lucas S."/>
            <person name="Lidstrom M.E."/>
            <person name="Ivanova N."/>
            <person name="Chistoserdova L."/>
        </authorList>
    </citation>
    <scope>NUCLEOTIDE SEQUENCE [LARGE SCALE GENOMIC DNA]</scope>
    <source>
        <strain evidence="5 6">SIP3-4</strain>
    </source>
</reference>
<dbReference type="PANTHER" id="PTHR24171">
    <property type="entry name" value="ANKYRIN REPEAT DOMAIN-CONTAINING PROTEIN 39-RELATED"/>
    <property type="match status" value="1"/>
</dbReference>
<dbReference type="EMBL" id="CP001674">
    <property type="protein sequence ID" value="ACT50146.1"/>
    <property type="molecule type" value="Genomic_DNA"/>
</dbReference>
<proteinExistence type="predicted"/>
<dbReference type="Gene3D" id="1.25.40.20">
    <property type="entry name" value="Ankyrin repeat-containing domain"/>
    <property type="match status" value="1"/>
</dbReference>
<evidence type="ECO:0000313" key="6">
    <source>
        <dbReference type="Proteomes" id="UP000002743"/>
    </source>
</evidence>
<evidence type="ECO:0000313" key="5">
    <source>
        <dbReference type="EMBL" id="ACT50146.1"/>
    </source>
</evidence>
<reference evidence="6" key="1">
    <citation type="submission" date="2009-07" db="EMBL/GenBank/DDBJ databases">
        <title>Complete sequence of chromosome of Methylovorus sp. SIP3-4.</title>
        <authorList>
            <person name="Lucas S."/>
            <person name="Copeland A."/>
            <person name="Lapidus A."/>
            <person name="Glavina del Rio T."/>
            <person name="Tice H."/>
            <person name="Bruce D."/>
            <person name="Goodwin L."/>
            <person name="Pitluck S."/>
            <person name="Clum A."/>
            <person name="Larimer F."/>
            <person name="Land M."/>
            <person name="Hauser L."/>
            <person name="Kyrpides N."/>
            <person name="Mikhailova N."/>
            <person name="Kayluzhnaya M."/>
            <person name="Chistoserdova L."/>
        </authorList>
    </citation>
    <scope>NUCLEOTIDE SEQUENCE [LARGE SCALE GENOMIC DNA]</scope>
    <source>
        <strain evidence="6">SIP3-4</strain>
    </source>
</reference>
<keyword evidence="6" id="KW-1185">Reference proteome</keyword>
<evidence type="ECO:0000256" key="2">
    <source>
        <dbReference type="ARBA" id="ARBA00023043"/>
    </source>
</evidence>
<dbReference type="InterPro" id="IPR002110">
    <property type="entry name" value="Ankyrin_rpt"/>
</dbReference>
<dbReference type="PROSITE" id="PS50297">
    <property type="entry name" value="ANK_REP_REGION"/>
    <property type="match status" value="2"/>
</dbReference>
<dbReference type="STRING" id="582744.Msip34_0898"/>
<dbReference type="HOGENOM" id="CLU_1641754_0_0_4"/>
<evidence type="ECO:0000256" key="1">
    <source>
        <dbReference type="ARBA" id="ARBA00022737"/>
    </source>
</evidence>
<keyword evidence="1" id="KW-0677">Repeat</keyword>
<protein>
    <submittedName>
        <fullName evidence="5">Ankyrin</fullName>
    </submittedName>
</protein>
<evidence type="ECO:0000256" key="4">
    <source>
        <dbReference type="SAM" id="SignalP"/>
    </source>
</evidence>
<feature type="repeat" description="ANK" evidence="3">
    <location>
        <begin position="92"/>
        <end position="124"/>
    </location>
</feature>
<feature type="signal peptide" evidence="4">
    <location>
        <begin position="1"/>
        <end position="21"/>
    </location>
</feature>
<dbReference type="InterPro" id="IPR036770">
    <property type="entry name" value="Ankyrin_rpt-contain_sf"/>
</dbReference>
<dbReference type="eggNOG" id="COG0666">
    <property type="taxonomic scope" value="Bacteria"/>
</dbReference>
<name>C6XC71_METGS</name>
<gene>
    <name evidence="5" type="ordered locus">Msip34_0898</name>
</gene>
<dbReference type="OrthoDB" id="198309at2"/>
<dbReference type="RefSeq" id="WP_013441727.1">
    <property type="nucleotide sequence ID" value="NC_012969.1"/>
</dbReference>
<sequence length="160" mass="17366" precursor="true">MKTIKAILLAAALCIPFSAFALTGDEQVEYTDALGTGKLKVVKKYFSEHKVDVNDKYFAWSALQIAANKGQLAVVKYLVEQGADVNYQHPMTKMTPLHLAAYDGYTDVVKYLISKGADVNIKMRGGVSIVRAVRDTGNTKMVEVLEAAGAKDDGCEGQCN</sequence>
<organism evidence="5 6">
    <name type="scientific">Methylovorus glucosotrophus (strain SIP3-4)</name>
    <dbReference type="NCBI Taxonomy" id="582744"/>
    <lineage>
        <taxon>Bacteria</taxon>
        <taxon>Pseudomonadati</taxon>
        <taxon>Pseudomonadota</taxon>
        <taxon>Betaproteobacteria</taxon>
        <taxon>Nitrosomonadales</taxon>
        <taxon>Methylophilaceae</taxon>
        <taxon>Methylovorus</taxon>
    </lineage>
</organism>
<dbReference type="Pfam" id="PF12796">
    <property type="entry name" value="Ank_2"/>
    <property type="match status" value="1"/>
</dbReference>
<dbReference type="SUPFAM" id="SSF48403">
    <property type="entry name" value="Ankyrin repeat"/>
    <property type="match status" value="1"/>
</dbReference>
<feature type="chain" id="PRO_5002973857" evidence="4">
    <location>
        <begin position="22"/>
        <end position="160"/>
    </location>
</feature>
<dbReference type="PROSITE" id="PS50088">
    <property type="entry name" value="ANK_REPEAT"/>
    <property type="match status" value="2"/>
</dbReference>
<accession>C6XC71</accession>
<dbReference type="SMART" id="SM00248">
    <property type="entry name" value="ANK"/>
    <property type="match status" value="2"/>
</dbReference>
<dbReference type="PRINTS" id="PR01415">
    <property type="entry name" value="ANKYRIN"/>
</dbReference>
<keyword evidence="4" id="KW-0732">Signal</keyword>
<keyword evidence="2 3" id="KW-0040">ANK repeat</keyword>
<evidence type="ECO:0000256" key="3">
    <source>
        <dbReference type="PROSITE-ProRule" id="PRU00023"/>
    </source>
</evidence>